<dbReference type="AlphaFoldDB" id="A0AAN5D7L5"/>
<feature type="non-terminal residue" evidence="1">
    <location>
        <position position="1"/>
    </location>
</feature>
<protein>
    <submittedName>
        <fullName evidence="1">Uncharacterized protein</fullName>
    </submittedName>
</protein>
<keyword evidence="2" id="KW-1185">Reference proteome</keyword>
<comment type="caution">
    <text evidence="1">The sequence shown here is derived from an EMBL/GenBank/DDBJ whole genome shotgun (WGS) entry which is preliminary data.</text>
</comment>
<dbReference type="Proteomes" id="UP001328107">
    <property type="component" value="Unassembled WGS sequence"/>
</dbReference>
<proteinExistence type="predicted"/>
<evidence type="ECO:0000313" key="2">
    <source>
        <dbReference type="Proteomes" id="UP001328107"/>
    </source>
</evidence>
<accession>A0AAN5D7L5</accession>
<sequence>GVALPTSSRVEQQNQLGRATEQWRSINLNRILPVDAGSQRGLRGGLQVPLHGGPAQAGEAMGTSGLREADARFDGIGDASTHCRLSIE</sequence>
<evidence type="ECO:0000313" key="1">
    <source>
        <dbReference type="EMBL" id="GMR57115.1"/>
    </source>
</evidence>
<gene>
    <name evidence="1" type="ORF">PMAYCL1PPCAC_27310</name>
</gene>
<name>A0AAN5D7L5_9BILA</name>
<organism evidence="1 2">
    <name type="scientific">Pristionchus mayeri</name>
    <dbReference type="NCBI Taxonomy" id="1317129"/>
    <lineage>
        <taxon>Eukaryota</taxon>
        <taxon>Metazoa</taxon>
        <taxon>Ecdysozoa</taxon>
        <taxon>Nematoda</taxon>
        <taxon>Chromadorea</taxon>
        <taxon>Rhabditida</taxon>
        <taxon>Rhabditina</taxon>
        <taxon>Diplogasteromorpha</taxon>
        <taxon>Diplogasteroidea</taxon>
        <taxon>Neodiplogasteridae</taxon>
        <taxon>Pristionchus</taxon>
    </lineage>
</organism>
<reference evidence="2" key="1">
    <citation type="submission" date="2022-10" db="EMBL/GenBank/DDBJ databases">
        <title>Genome assembly of Pristionchus species.</title>
        <authorList>
            <person name="Yoshida K."/>
            <person name="Sommer R.J."/>
        </authorList>
    </citation>
    <scope>NUCLEOTIDE SEQUENCE [LARGE SCALE GENOMIC DNA]</scope>
    <source>
        <strain evidence="2">RS5460</strain>
    </source>
</reference>
<dbReference type="EMBL" id="BTRK01000006">
    <property type="protein sequence ID" value="GMR57115.1"/>
    <property type="molecule type" value="Genomic_DNA"/>
</dbReference>